<keyword evidence="2" id="KW-1185">Reference proteome</keyword>
<reference evidence="2" key="1">
    <citation type="submission" date="2017-11" db="EMBL/GenBank/DDBJ databases">
        <authorList>
            <person name="Lima N.C."/>
            <person name="Parody-Merino A.M."/>
            <person name="Battley P.F."/>
            <person name="Fidler A.E."/>
            <person name="Prosdocimi F."/>
        </authorList>
    </citation>
    <scope>NUCLEOTIDE SEQUENCE [LARGE SCALE GENOMIC DNA]</scope>
</reference>
<dbReference type="OrthoDB" id="9396613at2759"/>
<name>A0A2I0TI36_LIMLA</name>
<evidence type="ECO:0000313" key="1">
    <source>
        <dbReference type="EMBL" id="PKU33451.1"/>
    </source>
</evidence>
<dbReference type="EMBL" id="KZ510076">
    <property type="protein sequence ID" value="PKU33451.1"/>
    <property type="molecule type" value="Genomic_DNA"/>
</dbReference>
<gene>
    <name evidence="1" type="ORF">llap_16245</name>
</gene>
<dbReference type="PRINTS" id="PR01345">
    <property type="entry name" value="CERVTRCPTASE"/>
</dbReference>
<dbReference type="AlphaFoldDB" id="A0A2I0TI36"/>
<protein>
    <submittedName>
        <fullName evidence="1">Contactin-associated 3</fullName>
    </submittedName>
</protein>
<evidence type="ECO:0000313" key="2">
    <source>
        <dbReference type="Proteomes" id="UP000233556"/>
    </source>
</evidence>
<accession>A0A2I0TI36</accession>
<organism evidence="1 2">
    <name type="scientific">Limosa lapponica baueri</name>
    <dbReference type="NCBI Taxonomy" id="1758121"/>
    <lineage>
        <taxon>Eukaryota</taxon>
        <taxon>Metazoa</taxon>
        <taxon>Chordata</taxon>
        <taxon>Craniata</taxon>
        <taxon>Vertebrata</taxon>
        <taxon>Euteleostomi</taxon>
        <taxon>Archelosauria</taxon>
        <taxon>Archosauria</taxon>
        <taxon>Dinosauria</taxon>
        <taxon>Saurischia</taxon>
        <taxon>Theropoda</taxon>
        <taxon>Coelurosauria</taxon>
        <taxon>Aves</taxon>
        <taxon>Neognathae</taxon>
        <taxon>Neoaves</taxon>
        <taxon>Charadriiformes</taxon>
        <taxon>Scolopacidae</taxon>
        <taxon>Limosa</taxon>
    </lineage>
</organism>
<sequence length="224" mass="26120">MDLQRADFGLFKRELRRVYDLWKKGQATQEGYKDVVRLCREKIRRVQAQLDLNLVLDIKNNKKSFYKYISNKRRTKENLHPLTDEGVNIVTKDEEKAEVEEKKVIGSGQHGFTTGTSCLTNLMVFYDGVTGWVDEWRAVDVVYLDFSKAFDTVSHKRDAIQRDLDRLEKWAYVNLMRFNKAKCKVLHVGQSNPHYQYRLGDEGIEINPAKKDLGVLVDEKLDVC</sequence>
<dbReference type="PANTHER" id="PTHR33332">
    <property type="entry name" value="REVERSE TRANSCRIPTASE DOMAIN-CONTAINING PROTEIN"/>
    <property type="match status" value="1"/>
</dbReference>
<dbReference type="Proteomes" id="UP000233556">
    <property type="component" value="Unassembled WGS sequence"/>
</dbReference>
<reference evidence="2" key="2">
    <citation type="submission" date="2017-12" db="EMBL/GenBank/DDBJ databases">
        <title>Genome sequence of the Bar-tailed Godwit (Limosa lapponica baueri).</title>
        <authorList>
            <person name="Lima N.C.B."/>
            <person name="Parody-Merino A.M."/>
            <person name="Battley P.F."/>
            <person name="Fidler A.E."/>
            <person name="Prosdocimi F."/>
        </authorList>
    </citation>
    <scope>NUCLEOTIDE SEQUENCE [LARGE SCALE GENOMIC DNA]</scope>
</reference>
<proteinExistence type="predicted"/>